<evidence type="ECO:0000256" key="4">
    <source>
        <dbReference type="ARBA" id="ARBA00022490"/>
    </source>
</evidence>
<keyword evidence="10" id="KW-0804">Transcription</keyword>
<keyword evidence="12" id="KW-0408">Iron</keyword>
<dbReference type="AlphaFoldDB" id="A0A8J2TVN2"/>
<evidence type="ECO:0000256" key="5">
    <source>
        <dbReference type="ARBA" id="ARBA00022491"/>
    </source>
</evidence>
<dbReference type="PANTHER" id="PTHR33202:SF2">
    <property type="entry name" value="FERRIC UPTAKE REGULATION PROTEIN"/>
    <property type="match status" value="1"/>
</dbReference>
<dbReference type="RefSeq" id="WP_229744879.1">
    <property type="nucleotide sequence ID" value="NZ_BMFY01000002.1"/>
</dbReference>
<keyword evidence="5" id="KW-0678">Repressor</keyword>
<dbReference type="GO" id="GO:0005829">
    <property type="term" value="C:cytosol"/>
    <property type="evidence" value="ECO:0007669"/>
    <property type="project" value="TreeGrafter"/>
</dbReference>
<dbReference type="CDD" id="cd07153">
    <property type="entry name" value="Fur_like"/>
    <property type="match status" value="1"/>
</dbReference>
<dbReference type="InterPro" id="IPR002481">
    <property type="entry name" value="FUR"/>
</dbReference>
<evidence type="ECO:0000256" key="7">
    <source>
        <dbReference type="ARBA" id="ARBA00022833"/>
    </source>
</evidence>
<dbReference type="PANTHER" id="PTHR33202">
    <property type="entry name" value="ZINC UPTAKE REGULATION PROTEIN"/>
    <property type="match status" value="1"/>
</dbReference>
<comment type="subcellular location">
    <subcellularLocation>
        <location evidence="1">Cytoplasm</location>
    </subcellularLocation>
</comment>
<dbReference type="GO" id="GO:0008270">
    <property type="term" value="F:zinc ion binding"/>
    <property type="evidence" value="ECO:0007669"/>
    <property type="project" value="TreeGrafter"/>
</dbReference>
<comment type="cofactor">
    <cofactor evidence="12">
        <name>Mn(2+)</name>
        <dbReference type="ChEBI" id="CHEBI:29035"/>
    </cofactor>
    <cofactor evidence="12">
        <name>Fe(2+)</name>
        <dbReference type="ChEBI" id="CHEBI:29033"/>
    </cofactor>
    <text evidence="12">Binds 1 Mn(2+) or Fe(2+) ion per subunit.</text>
</comment>
<keyword evidence="9" id="KW-0238">DNA-binding</keyword>
<evidence type="ECO:0000313" key="15">
    <source>
        <dbReference type="Proteomes" id="UP000616114"/>
    </source>
</evidence>
<comment type="caution">
    <text evidence="14">The sequence shown here is derived from an EMBL/GenBank/DDBJ whole genome shotgun (WGS) entry which is preliminary data.</text>
</comment>
<dbReference type="InterPro" id="IPR036388">
    <property type="entry name" value="WH-like_DNA-bd_sf"/>
</dbReference>
<gene>
    <name evidence="14" type="primary">fur</name>
    <name evidence="14" type="ORF">GCM10011333_04360</name>
</gene>
<evidence type="ECO:0000256" key="1">
    <source>
        <dbReference type="ARBA" id="ARBA00004496"/>
    </source>
</evidence>
<dbReference type="Pfam" id="PF01475">
    <property type="entry name" value="FUR"/>
    <property type="match status" value="1"/>
</dbReference>
<evidence type="ECO:0000256" key="13">
    <source>
        <dbReference type="SAM" id="MobiDB-lite"/>
    </source>
</evidence>
<feature type="binding site" evidence="11">
    <location>
        <position position="143"/>
    </location>
    <ligand>
        <name>Zn(2+)</name>
        <dbReference type="ChEBI" id="CHEBI:29105"/>
    </ligand>
</feature>
<keyword evidence="6 11" id="KW-0479">Metal-binding</keyword>
<feature type="binding site" evidence="12">
    <location>
        <position position="135"/>
    </location>
    <ligand>
        <name>Fe cation</name>
        <dbReference type="ChEBI" id="CHEBI:24875"/>
    </ligand>
</feature>
<dbReference type="InterPro" id="IPR036390">
    <property type="entry name" value="WH_DNA-bd_sf"/>
</dbReference>
<dbReference type="SUPFAM" id="SSF46785">
    <property type="entry name" value="Winged helix' DNA-binding domain"/>
    <property type="match status" value="1"/>
</dbReference>
<comment type="cofactor">
    <cofactor evidence="11">
        <name>Zn(2+)</name>
        <dbReference type="ChEBI" id="CHEBI:29105"/>
    </cofactor>
    <text evidence="11">Binds 1 zinc ion per subunit.</text>
</comment>
<evidence type="ECO:0000256" key="6">
    <source>
        <dbReference type="ARBA" id="ARBA00022723"/>
    </source>
</evidence>
<feature type="region of interest" description="Disordered" evidence="13">
    <location>
        <begin position="1"/>
        <end position="31"/>
    </location>
</feature>
<evidence type="ECO:0000256" key="2">
    <source>
        <dbReference type="ARBA" id="ARBA00007957"/>
    </source>
</evidence>
<feature type="binding site" evidence="11">
    <location>
        <position position="107"/>
    </location>
    <ligand>
        <name>Zn(2+)</name>
        <dbReference type="ChEBI" id="CHEBI:29105"/>
    </ligand>
</feature>
<comment type="similarity">
    <text evidence="2">Belongs to the Fur family.</text>
</comment>
<evidence type="ECO:0000256" key="3">
    <source>
        <dbReference type="ARBA" id="ARBA00011738"/>
    </source>
</evidence>
<dbReference type="Gene3D" id="3.30.1490.190">
    <property type="match status" value="1"/>
</dbReference>
<evidence type="ECO:0000256" key="9">
    <source>
        <dbReference type="ARBA" id="ARBA00023125"/>
    </source>
</evidence>
<keyword evidence="15" id="KW-1185">Reference proteome</keyword>
<evidence type="ECO:0000256" key="10">
    <source>
        <dbReference type="ARBA" id="ARBA00023163"/>
    </source>
</evidence>
<dbReference type="GO" id="GO:1900376">
    <property type="term" value="P:regulation of secondary metabolite biosynthetic process"/>
    <property type="evidence" value="ECO:0007669"/>
    <property type="project" value="TreeGrafter"/>
</dbReference>
<proteinExistence type="inferred from homology"/>
<name>A0A8J2TVN2_9MICO</name>
<sequence length="156" mass="16876">MSGMQAPAGDSPGGPSGQPNAPAARRTAQKEAIRAELSTLDEFVSARDLHRRLEDAEVSVGVATVYRQLNRLAEQGEVDVISNPEGERLYRACASSDHHHHLVCRYCGKAVEIEPPAEQWLKDISERHGFSSISHTIEVFGVCGDCSAHQDRAAGS</sequence>
<reference evidence="14" key="2">
    <citation type="submission" date="2020-09" db="EMBL/GenBank/DDBJ databases">
        <authorList>
            <person name="Sun Q."/>
            <person name="Zhou Y."/>
        </authorList>
    </citation>
    <scope>NUCLEOTIDE SEQUENCE</scope>
    <source>
        <strain evidence="14">CGMCC 1.12785</strain>
    </source>
</reference>
<feature type="binding site" evidence="12">
    <location>
        <position position="98"/>
    </location>
    <ligand>
        <name>Fe cation</name>
        <dbReference type="ChEBI" id="CHEBI:24875"/>
    </ligand>
</feature>
<reference evidence="14" key="1">
    <citation type="journal article" date="2014" name="Int. J. Syst. Evol. Microbiol.">
        <title>Complete genome sequence of Corynebacterium casei LMG S-19264T (=DSM 44701T), isolated from a smear-ripened cheese.</title>
        <authorList>
            <consortium name="US DOE Joint Genome Institute (JGI-PGF)"/>
            <person name="Walter F."/>
            <person name="Albersmeier A."/>
            <person name="Kalinowski J."/>
            <person name="Ruckert C."/>
        </authorList>
    </citation>
    <scope>NUCLEOTIDE SEQUENCE</scope>
    <source>
        <strain evidence="14">CGMCC 1.12785</strain>
    </source>
</reference>
<dbReference type="Gene3D" id="1.10.10.10">
    <property type="entry name" value="Winged helix-like DNA-binding domain superfamily/Winged helix DNA-binding domain"/>
    <property type="match status" value="1"/>
</dbReference>
<dbReference type="InterPro" id="IPR043135">
    <property type="entry name" value="Fur_C"/>
</dbReference>
<feature type="binding site" evidence="12">
    <location>
        <position position="118"/>
    </location>
    <ligand>
        <name>Fe cation</name>
        <dbReference type="ChEBI" id="CHEBI:24875"/>
    </ligand>
</feature>
<dbReference type="Proteomes" id="UP000616114">
    <property type="component" value="Unassembled WGS sequence"/>
</dbReference>
<evidence type="ECO:0000256" key="11">
    <source>
        <dbReference type="PIRSR" id="PIRSR602481-1"/>
    </source>
</evidence>
<evidence type="ECO:0000313" key="14">
    <source>
        <dbReference type="EMBL" id="GGA04855.1"/>
    </source>
</evidence>
<feature type="binding site" evidence="11">
    <location>
        <position position="104"/>
    </location>
    <ligand>
        <name>Zn(2+)</name>
        <dbReference type="ChEBI" id="CHEBI:29105"/>
    </ligand>
</feature>
<comment type="subunit">
    <text evidence="3">Homodimer.</text>
</comment>
<keyword evidence="8" id="KW-0805">Transcription regulation</keyword>
<dbReference type="GO" id="GO:0000976">
    <property type="term" value="F:transcription cis-regulatory region binding"/>
    <property type="evidence" value="ECO:0007669"/>
    <property type="project" value="TreeGrafter"/>
</dbReference>
<evidence type="ECO:0000256" key="8">
    <source>
        <dbReference type="ARBA" id="ARBA00023015"/>
    </source>
</evidence>
<feature type="compositionally biased region" description="Low complexity" evidence="13">
    <location>
        <begin position="1"/>
        <end position="10"/>
    </location>
</feature>
<feature type="binding site" evidence="11">
    <location>
        <position position="146"/>
    </location>
    <ligand>
        <name>Zn(2+)</name>
        <dbReference type="ChEBI" id="CHEBI:29105"/>
    </ligand>
</feature>
<dbReference type="EMBL" id="BMFY01000002">
    <property type="protein sequence ID" value="GGA04855.1"/>
    <property type="molecule type" value="Genomic_DNA"/>
</dbReference>
<evidence type="ECO:0000256" key="12">
    <source>
        <dbReference type="PIRSR" id="PIRSR602481-2"/>
    </source>
</evidence>
<accession>A0A8J2TVN2</accession>
<keyword evidence="4" id="KW-0963">Cytoplasm</keyword>
<keyword evidence="7 11" id="KW-0862">Zinc</keyword>
<dbReference type="GO" id="GO:0003700">
    <property type="term" value="F:DNA-binding transcription factor activity"/>
    <property type="evidence" value="ECO:0007669"/>
    <property type="project" value="InterPro"/>
</dbReference>
<organism evidence="14 15">
    <name type="scientific">Sediminivirga luteola</name>
    <dbReference type="NCBI Taxonomy" id="1774748"/>
    <lineage>
        <taxon>Bacteria</taxon>
        <taxon>Bacillati</taxon>
        <taxon>Actinomycetota</taxon>
        <taxon>Actinomycetes</taxon>
        <taxon>Micrococcales</taxon>
        <taxon>Brevibacteriaceae</taxon>
        <taxon>Sediminivirga</taxon>
    </lineage>
</organism>
<protein>
    <submittedName>
        <fullName evidence="14">Transcriptional repressor</fullName>
    </submittedName>
</protein>
<dbReference type="GO" id="GO:0045892">
    <property type="term" value="P:negative regulation of DNA-templated transcription"/>
    <property type="evidence" value="ECO:0007669"/>
    <property type="project" value="TreeGrafter"/>
</dbReference>